<dbReference type="PANTHER" id="PTHR47505:SF1">
    <property type="entry name" value="DNA UTILIZATION PROTEIN YHGH"/>
    <property type="match status" value="1"/>
</dbReference>
<gene>
    <name evidence="3" type="ORF">EKG83_42295</name>
</gene>
<dbReference type="InterPro" id="IPR000836">
    <property type="entry name" value="PRTase_dom"/>
</dbReference>
<organism evidence="3 4">
    <name type="scientific">Saccharothrix syringae</name>
    <name type="common">Nocardiopsis syringae</name>
    <dbReference type="NCBI Taxonomy" id="103733"/>
    <lineage>
        <taxon>Bacteria</taxon>
        <taxon>Bacillati</taxon>
        <taxon>Actinomycetota</taxon>
        <taxon>Actinomycetes</taxon>
        <taxon>Pseudonocardiales</taxon>
        <taxon>Pseudonocardiaceae</taxon>
        <taxon>Saccharothrix</taxon>
    </lineage>
</organism>
<feature type="region of interest" description="Disordered" evidence="2">
    <location>
        <begin position="45"/>
        <end position="82"/>
    </location>
</feature>
<protein>
    <submittedName>
        <fullName evidence="3">ComF family protein</fullName>
    </submittedName>
</protein>
<dbReference type="AlphaFoldDB" id="A0A5Q0HET3"/>
<name>A0A5Q0HET3_SACSY</name>
<evidence type="ECO:0000256" key="1">
    <source>
        <dbReference type="ARBA" id="ARBA00008007"/>
    </source>
</evidence>
<feature type="compositionally biased region" description="Pro residues" evidence="2">
    <location>
        <begin position="73"/>
        <end position="82"/>
    </location>
</feature>
<comment type="similarity">
    <text evidence="1">Belongs to the ComF/GntX family.</text>
</comment>
<dbReference type="InterPro" id="IPR051910">
    <property type="entry name" value="ComF/GntX_DNA_util-trans"/>
</dbReference>
<dbReference type="CDD" id="cd06223">
    <property type="entry name" value="PRTases_typeI"/>
    <property type="match status" value="1"/>
</dbReference>
<proteinExistence type="inferred from homology"/>
<dbReference type="SUPFAM" id="SSF53271">
    <property type="entry name" value="PRTase-like"/>
    <property type="match status" value="1"/>
</dbReference>
<dbReference type="KEGG" id="ssyi:EKG83_42295"/>
<evidence type="ECO:0000256" key="2">
    <source>
        <dbReference type="SAM" id="MobiDB-lite"/>
    </source>
</evidence>
<evidence type="ECO:0000313" key="3">
    <source>
        <dbReference type="EMBL" id="QFZ24837.1"/>
    </source>
</evidence>
<keyword evidence="4" id="KW-1185">Reference proteome</keyword>
<dbReference type="InterPro" id="IPR029057">
    <property type="entry name" value="PRTase-like"/>
</dbReference>
<dbReference type="Proteomes" id="UP000325787">
    <property type="component" value="Chromosome"/>
</dbReference>
<reference evidence="4" key="1">
    <citation type="journal article" date="2021" name="Curr. Microbiol.">
        <title>Complete genome of nocamycin-producing strain Saccharothrix syringae NRRL B-16468 reveals the biosynthetic potential for secondary metabolites.</title>
        <authorList>
            <person name="Mo X."/>
            <person name="Yang S."/>
        </authorList>
    </citation>
    <scope>NUCLEOTIDE SEQUENCE [LARGE SCALE GENOMIC DNA]</scope>
    <source>
        <strain evidence="4">ATCC 51364 / DSM 43886 / JCM 6844 / KCTC 9398 / NBRC 14523 / NRRL B-16468 / INA 2240</strain>
    </source>
</reference>
<dbReference type="EMBL" id="CP034550">
    <property type="protein sequence ID" value="QFZ24837.1"/>
    <property type="molecule type" value="Genomic_DNA"/>
</dbReference>
<evidence type="ECO:0000313" key="4">
    <source>
        <dbReference type="Proteomes" id="UP000325787"/>
    </source>
</evidence>
<dbReference type="PANTHER" id="PTHR47505">
    <property type="entry name" value="DNA UTILIZATION PROTEIN YHGH"/>
    <property type="match status" value="1"/>
</dbReference>
<accession>A0A5Q0HET3</accession>
<feature type="compositionally biased region" description="Pro residues" evidence="2">
    <location>
        <begin position="49"/>
        <end position="59"/>
    </location>
</feature>
<sequence>MFALAPYAGAARELVLAFKERGRRDLAAVFGALIAAALPRLPGLHPLRPHPPGSDPPAPHSLLPHSRTLVPGAPSPDVPPPVGPPLLGLPPLVPPPLVPPVADGPIGAWLVPAPSRSSAARARGGSHVLRMARASGFPVAPALAFAKGVRDSIGLDAGSRRLNLAGRVRIVPGGLPPPGTPVVLLDDVVTTGSTARACISVLKSGGFRVSGVLALTTARRTHPVE</sequence>
<dbReference type="Gene3D" id="3.40.50.2020">
    <property type="match status" value="1"/>
</dbReference>